<evidence type="ECO:0000256" key="1">
    <source>
        <dbReference type="SAM" id="Phobius"/>
    </source>
</evidence>
<comment type="caution">
    <text evidence="2">The sequence shown here is derived from an EMBL/GenBank/DDBJ whole genome shotgun (WGS) entry which is preliminary data.</text>
</comment>
<dbReference type="EMBL" id="CAKKNE010000006">
    <property type="protein sequence ID" value="CAH0378833.1"/>
    <property type="molecule type" value="Genomic_DNA"/>
</dbReference>
<dbReference type="AlphaFoldDB" id="A0A8J2WS96"/>
<evidence type="ECO:0000313" key="3">
    <source>
        <dbReference type="Proteomes" id="UP000789595"/>
    </source>
</evidence>
<gene>
    <name evidence="2" type="ORF">PECAL_6P04300</name>
</gene>
<evidence type="ECO:0000313" key="2">
    <source>
        <dbReference type="EMBL" id="CAH0378833.1"/>
    </source>
</evidence>
<feature type="transmembrane region" description="Helical" evidence="1">
    <location>
        <begin position="127"/>
        <end position="146"/>
    </location>
</feature>
<dbReference type="Proteomes" id="UP000789595">
    <property type="component" value="Unassembled WGS sequence"/>
</dbReference>
<accession>A0A8J2WS96</accession>
<name>A0A8J2WS96_9STRA</name>
<keyword evidence="1" id="KW-1133">Transmembrane helix</keyword>
<protein>
    <submittedName>
        <fullName evidence="2">Uncharacterized protein</fullName>
    </submittedName>
</protein>
<sequence>THPSLGRHSHPAVRPLGSLPRGDGLGLFGSLLEAPRLLRRLARGALFRAGGLRRVAHGPELEVLAASRGRAGDAFFYRGVDHFRGTVVVLPSHRLLRGGAGALAFGEGLLLRVLFFFGFGAEALGHVGSMALLGAVLVAVVAAAGVNRNAYRCCARP</sequence>
<organism evidence="2 3">
    <name type="scientific">Pelagomonas calceolata</name>
    <dbReference type="NCBI Taxonomy" id="35677"/>
    <lineage>
        <taxon>Eukaryota</taxon>
        <taxon>Sar</taxon>
        <taxon>Stramenopiles</taxon>
        <taxon>Ochrophyta</taxon>
        <taxon>Pelagophyceae</taxon>
        <taxon>Pelagomonadales</taxon>
        <taxon>Pelagomonadaceae</taxon>
        <taxon>Pelagomonas</taxon>
    </lineage>
</organism>
<keyword evidence="1" id="KW-0812">Transmembrane</keyword>
<proteinExistence type="predicted"/>
<feature type="non-terminal residue" evidence="2">
    <location>
        <position position="1"/>
    </location>
</feature>
<keyword evidence="1" id="KW-0472">Membrane</keyword>
<keyword evidence="3" id="KW-1185">Reference proteome</keyword>
<reference evidence="2" key="1">
    <citation type="submission" date="2021-11" db="EMBL/GenBank/DDBJ databases">
        <authorList>
            <consortium name="Genoscope - CEA"/>
            <person name="William W."/>
        </authorList>
    </citation>
    <scope>NUCLEOTIDE SEQUENCE</scope>
</reference>